<dbReference type="Pfam" id="PF00126">
    <property type="entry name" value="HTH_1"/>
    <property type="match status" value="1"/>
</dbReference>
<dbReference type="SUPFAM" id="SSF53850">
    <property type="entry name" value="Periplasmic binding protein-like II"/>
    <property type="match status" value="1"/>
</dbReference>
<evidence type="ECO:0000256" key="4">
    <source>
        <dbReference type="ARBA" id="ARBA00023163"/>
    </source>
</evidence>
<dbReference type="RefSeq" id="WP_244122757.1">
    <property type="nucleotide sequence ID" value="NZ_CABVPT010000015.1"/>
</dbReference>
<name>A0ABT8PD45_9BURK</name>
<evidence type="ECO:0000259" key="5">
    <source>
        <dbReference type="PROSITE" id="PS50931"/>
    </source>
</evidence>
<feature type="domain" description="HTH lysR-type" evidence="5">
    <location>
        <begin position="7"/>
        <end position="64"/>
    </location>
</feature>
<dbReference type="PANTHER" id="PTHR30537:SF66">
    <property type="entry name" value="IRON-REGULATED VIRULENCE REGULATORY PROTEIN IRGB"/>
    <property type="match status" value="1"/>
</dbReference>
<dbReference type="SUPFAM" id="SSF46785">
    <property type="entry name" value="Winged helix' DNA-binding domain"/>
    <property type="match status" value="1"/>
</dbReference>
<comment type="caution">
    <text evidence="6">The sequence shown here is derived from an EMBL/GenBank/DDBJ whole genome shotgun (WGS) entry which is preliminary data.</text>
</comment>
<protein>
    <submittedName>
        <fullName evidence="6">LysR family transcriptional regulator</fullName>
    </submittedName>
</protein>
<sequence length="325" mass="34290">MADLRDVNLNRLAIFVAVVDAGSLTAAAERLGLAKTVVSTHMQRLESEVGANLLVRTTRRLSVTDAGRAFYDACRDIVRAAESALDAVSSDAGPLRGTLRVSVPIDYGAQVVAPAVVALRDAHPGLDVELIANDRVVDLVADNLDVAIRIGRLADSNYRAVQLGTYEKWLVASPAFVARHGLPRDPDALAALPFVMLSTLARPHTVELESANGGSASVRCIPHFVSNTATACRAIVLAGGAFGLLTDFSTAEDIAAGRLVRLLPAWRSAPAGIHAVFPSTRLPSPKVRAFIDAMKGRIGAGATNAKIIPAERRASGKRSVARNAR</sequence>
<gene>
    <name evidence="6" type="ORF">QZM52_13880</name>
</gene>
<dbReference type="PROSITE" id="PS50931">
    <property type="entry name" value="HTH_LYSR"/>
    <property type="match status" value="1"/>
</dbReference>
<evidence type="ECO:0000313" key="7">
    <source>
        <dbReference type="Proteomes" id="UP001171606"/>
    </source>
</evidence>
<evidence type="ECO:0000256" key="2">
    <source>
        <dbReference type="ARBA" id="ARBA00023015"/>
    </source>
</evidence>
<evidence type="ECO:0000313" key="6">
    <source>
        <dbReference type="EMBL" id="MDN7932373.1"/>
    </source>
</evidence>
<keyword evidence="2" id="KW-0805">Transcription regulation</keyword>
<accession>A0ABT8PD45</accession>
<dbReference type="InterPro" id="IPR036388">
    <property type="entry name" value="WH-like_DNA-bd_sf"/>
</dbReference>
<keyword evidence="3" id="KW-0238">DNA-binding</keyword>
<dbReference type="CDD" id="cd08422">
    <property type="entry name" value="PBP2_CrgA_like"/>
    <property type="match status" value="1"/>
</dbReference>
<keyword evidence="7" id="KW-1185">Reference proteome</keyword>
<dbReference type="InterPro" id="IPR005119">
    <property type="entry name" value="LysR_subst-bd"/>
</dbReference>
<dbReference type="PANTHER" id="PTHR30537">
    <property type="entry name" value="HTH-TYPE TRANSCRIPTIONAL REGULATOR"/>
    <property type="match status" value="1"/>
</dbReference>
<dbReference type="Gene3D" id="3.40.190.290">
    <property type="match status" value="1"/>
</dbReference>
<dbReference type="Pfam" id="PF03466">
    <property type="entry name" value="LysR_substrate"/>
    <property type="match status" value="1"/>
</dbReference>
<dbReference type="InterPro" id="IPR000847">
    <property type="entry name" value="LysR_HTH_N"/>
</dbReference>
<organism evidence="6 7">
    <name type="scientific">Burkholderia metallica</name>
    <dbReference type="NCBI Taxonomy" id="488729"/>
    <lineage>
        <taxon>Bacteria</taxon>
        <taxon>Pseudomonadati</taxon>
        <taxon>Pseudomonadota</taxon>
        <taxon>Betaproteobacteria</taxon>
        <taxon>Burkholderiales</taxon>
        <taxon>Burkholderiaceae</taxon>
        <taxon>Burkholderia</taxon>
        <taxon>Burkholderia cepacia complex</taxon>
    </lineage>
</organism>
<dbReference type="Gene3D" id="1.10.10.10">
    <property type="entry name" value="Winged helix-like DNA-binding domain superfamily/Winged helix DNA-binding domain"/>
    <property type="match status" value="1"/>
</dbReference>
<comment type="similarity">
    <text evidence="1">Belongs to the LysR transcriptional regulatory family.</text>
</comment>
<dbReference type="Proteomes" id="UP001171606">
    <property type="component" value="Unassembled WGS sequence"/>
</dbReference>
<reference evidence="6" key="1">
    <citation type="submission" date="2023-07" db="EMBL/GenBank/DDBJ databases">
        <title>A collection of bacterial strains from the Burkholderia cepacia Research Laboratory and Repository.</title>
        <authorList>
            <person name="Lipuma J."/>
            <person name="Spilker T."/>
            <person name="Caverly L."/>
        </authorList>
    </citation>
    <scope>NUCLEOTIDE SEQUENCE</scope>
    <source>
        <strain evidence="6">AU42020</strain>
    </source>
</reference>
<proteinExistence type="inferred from homology"/>
<keyword evidence="4" id="KW-0804">Transcription</keyword>
<dbReference type="EMBL" id="JAUJSQ010000004">
    <property type="protein sequence ID" value="MDN7932373.1"/>
    <property type="molecule type" value="Genomic_DNA"/>
</dbReference>
<evidence type="ECO:0000256" key="3">
    <source>
        <dbReference type="ARBA" id="ARBA00023125"/>
    </source>
</evidence>
<evidence type="ECO:0000256" key="1">
    <source>
        <dbReference type="ARBA" id="ARBA00009437"/>
    </source>
</evidence>
<dbReference type="InterPro" id="IPR058163">
    <property type="entry name" value="LysR-type_TF_proteobact-type"/>
</dbReference>
<dbReference type="InterPro" id="IPR036390">
    <property type="entry name" value="WH_DNA-bd_sf"/>
</dbReference>